<keyword evidence="2 7" id="KW-0813">Transport</keyword>
<gene>
    <name evidence="9" type="ORF">E6C55_23350</name>
</gene>
<dbReference type="Pfam" id="PF00528">
    <property type="entry name" value="BPD_transp_1"/>
    <property type="match status" value="1"/>
</dbReference>
<comment type="caution">
    <text evidence="9">The sequence shown here is derived from an EMBL/GenBank/DDBJ whole genome shotgun (WGS) entry which is preliminary data.</text>
</comment>
<keyword evidence="3" id="KW-1003">Cell membrane</keyword>
<feature type="transmembrane region" description="Helical" evidence="7">
    <location>
        <begin position="111"/>
        <end position="132"/>
    </location>
</feature>
<comment type="similarity">
    <text evidence="7">Belongs to the binding-protein-dependent transport system permease family.</text>
</comment>
<organism evidence="9 10">
    <name type="scientific">Cohnella fermenti</name>
    <dbReference type="NCBI Taxonomy" id="2565925"/>
    <lineage>
        <taxon>Bacteria</taxon>
        <taxon>Bacillati</taxon>
        <taxon>Bacillota</taxon>
        <taxon>Bacilli</taxon>
        <taxon>Bacillales</taxon>
        <taxon>Paenibacillaceae</taxon>
        <taxon>Cohnella</taxon>
    </lineage>
</organism>
<evidence type="ECO:0000256" key="6">
    <source>
        <dbReference type="ARBA" id="ARBA00023136"/>
    </source>
</evidence>
<dbReference type="InterPro" id="IPR000515">
    <property type="entry name" value="MetI-like"/>
</dbReference>
<feature type="transmembrane region" description="Helical" evidence="7">
    <location>
        <begin position="72"/>
        <end position="99"/>
    </location>
</feature>
<keyword evidence="6 7" id="KW-0472">Membrane</keyword>
<dbReference type="PANTHER" id="PTHR43744">
    <property type="entry name" value="ABC TRANSPORTER PERMEASE PROTEIN MG189-RELATED-RELATED"/>
    <property type="match status" value="1"/>
</dbReference>
<evidence type="ECO:0000256" key="7">
    <source>
        <dbReference type="RuleBase" id="RU363032"/>
    </source>
</evidence>
<evidence type="ECO:0000256" key="1">
    <source>
        <dbReference type="ARBA" id="ARBA00004651"/>
    </source>
</evidence>
<feature type="transmembrane region" description="Helical" evidence="7">
    <location>
        <begin position="185"/>
        <end position="207"/>
    </location>
</feature>
<feature type="transmembrane region" description="Helical" evidence="7">
    <location>
        <begin position="144"/>
        <end position="164"/>
    </location>
</feature>
<dbReference type="SUPFAM" id="SSF161098">
    <property type="entry name" value="MetI-like"/>
    <property type="match status" value="1"/>
</dbReference>
<sequence>MTILSRLRHRSLPSRILMGIYAIVSIYPLFWMLSYSLKNNNEIYVTNPFGPPLHPRFENYRTAWESFNVPVYFLNSVIVSIVSVIGAVLLAVMFAYAVARLRWRFRETVRTYMIIGLFIPVQVVLLPLAVLMRDLHLQNTLLSLIVPYIAFNLSFSTMVFYGFFRTVPTELEESACMDGASLYRTFWSIMLPIVSPALATMVIFVFLNAWNEFPLALILISSENLKTLPLGLLFFQGQFTTDWGAMGAVMTIASLPTILLYAFFSEKVESALTVGSAVKG</sequence>
<dbReference type="EMBL" id="SSOB01000035">
    <property type="protein sequence ID" value="THF75045.1"/>
    <property type="molecule type" value="Genomic_DNA"/>
</dbReference>
<accession>A0A4S4BKL4</accession>
<evidence type="ECO:0000256" key="5">
    <source>
        <dbReference type="ARBA" id="ARBA00022989"/>
    </source>
</evidence>
<evidence type="ECO:0000313" key="9">
    <source>
        <dbReference type="EMBL" id="THF75045.1"/>
    </source>
</evidence>
<dbReference type="GO" id="GO:0055085">
    <property type="term" value="P:transmembrane transport"/>
    <property type="evidence" value="ECO:0007669"/>
    <property type="project" value="InterPro"/>
</dbReference>
<dbReference type="AlphaFoldDB" id="A0A4S4BKL4"/>
<dbReference type="Gene3D" id="1.10.3720.10">
    <property type="entry name" value="MetI-like"/>
    <property type="match status" value="1"/>
</dbReference>
<evidence type="ECO:0000313" key="10">
    <source>
        <dbReference type="Proteomes" id="UP000310636"/>
    </source>
</evidence>
<dbReference type="CDD" id="cd06261">
    <property type="entry name" value="TM_PBP2"/>
    <property type="match status" value="1"/>
</dbReference>
<feature type="transmembrane region" description="Helical" evidence="7">
    <location>
        <begin position="243"/>
        <end position="264"/>
    </location>
</feature>
<feature type="domain" description="ABC transmembrane type-1" evidence="8">
    <location>
        <begin position="73"/>
        <end position="264"/>
    </location>
</feature>
<evidence type="ECO:0000256" key="2">
    <source>
        <dbReference type="ARBA" id="ARBA00022448"/>
    </source>
</evidence>
<keyword evidence="5 7" id="KW-1133">Transmembrane helix</keyword>
<feature type="transmembrane region" description="Helical" evidence="7">
    <location>
        <begin position="12"/>
        <end position="33"/>
    </location>
</feature>
<dbReference type="InterPro" id="IPR035906">
    <property type="entry name" value="MetI-like_sf"/>
</dbReference>
<evidence type="ECO:0000256" key="4">
    <source>
        <dbReference type="ARBA" id="ARBA00022692"/>
    </source>
</evidence>
<keyword evidence="10" id="KW-1185">Reference proteome</keyword>
<evidence type="ECO:0000259" key="8">
    <source>
        <dbReference type="PROSITE" id="PS50928"/>
    </source>
</evidence>
<dbReference type="PROSITE" id="PS50928">
    <property type="entry name" value="ABC_TM1"/>
    <property type="match status" value="1"/>
</dbReference>
<dbReference type="PANTHER" id="PTHR43744:SF12">
    <property type="entry name" value="ABC TRANSPORTER PERMEASE PROTEIN MG189-RELATED"/>
    <property type="match status" value="1"/>
</dbReference>
<proteinExistence type="inferred from homology"/>
<evidence type="ECO:0000256" key="3">
    <source>
        <dbReference type="ARBA" id="ARBA00022475"/>
    </source>
</evidence>
<name>A0A4S4BKL4_9BACL</name>
<dbReference type="GO" id="GO:0005886">
    <property type="term" value="C:plasma membrane"/>
    <property type="evidence" value="ECO:0007669"/>
    <property type="project" value="UniProtKB-SubCell"/>
</dbReference>
<reference evidence="9 10" key="1">
    <citation type="submission" date="2019-04" db="EMBL/GenBank/DDBJ databases">
        <title>Cohnella sp. nov. isolated from preserved vegetables.</title>
        <authorList>
            <person name="Lin S.-Y."/>
            <person name="Hung M.-H."/>
            <person name="Young C.-C."/>
        </authorList>
    </citation>
    <scope>NUCLEOTIDE SEQUENCE [LARGE SCALE GENOMIC DNA]</scope>
    <source>
        <strain evidence="9 10">CC-MHH1044</strain>
    </source>
</reference>
<dbReference type="OrthoDB" id="187395at2"/>
<dbReference type="RefSeq" id="WP_136372236.1">
    <property type="nucleotide sequence ID" value="NZ_SSOB01000035.1"/>
</dbReference>
<dbReference type="Proteomes" id="UP000310636">
    <property type="component" value="Unassembled WGS sequence"/>
</dbReference>
<protein>
    <submittedName>
        <fullName evidence="9">Carbohydrate ABC transporter permease</fullName>
    </submittedName>
</protein>
<comment type="subcellular location">
    <subcellularLocation>
        <location evidence="1 7">Cell membrane</location>
        <topology evidence="1 7">Multi-pass membrane protein</topology>
    </subcellularLocation>
</comment>
<keyword evidence="4 7" id="KW-0812">Transmembrane</keyword>